<dbReference type="AlphaFoldDB" id="A0A177HIM9"/>
<keyword evidence="3" id="KW-1185">Reference proteome</keyword>
<dbReference type="PATRIC" id="fig|1716141.3.peg.6157"/>
<sequence>MILSISGVVLLGIIVVLFCRKDGLKGTHAVVCGLFGFYLASTAIAPSIKAGGASLASLLGGIKF</sequence>
<comment type="caution">
    <text evidence="2">The sequence shown here is derived from an EMBL/GenBank/DDBJ whole genome shotgun (WGS) entry which is preliminary data.</text>
</comment>
<evidence type="ECO:0000256" key="1">
    <source>
        <dbReference type="SAM" id="Phobius"/>
    </source>
</evidence>
<dbReference type="RefSeq" id="WP_067283828.1">
    <property type="nucleotide sequence ID" value="NZ_LOHS01000119.1"/>
</dbReference>
<evidence type="ECO:0000313" key="3">
    <source>
        <dbReference type="Proteomes" id="UP000077381"/>
    </source>
</evidence>
<keyword evidence="1" id="KW-0472">Membrane</keyword>
<dbReference type="Proteomes" id="UP000077381">
    <property type="component" value="Unassembled WGS sequence"/>
</dbReference>
<proteinExistence type="predicted"/>
<dbReference type="STRING" id="1716141.STSP_58590"/>
<feature type="transmembrane region" description="Helical" evidence="1">
    <location>
        <begin position="35"/>
        <end position="59"/>
    </location>
</feature>
<keyword evidence="1" id="KW-0812">Transmembrane</keyword>
<organism evidence="2 3">
    <name type="scientific">Streptomyces jeddahensis</name>
    <dbReference type="NCBI Taxonomy" id="1716141"/>
    <lineage>
        <taxon>Bacteria</taxon>
        <taxon>Bacillati</taxon>
        <taxon>Actinomycetota</taxon>
        <taxon>Actinomycetes</taxon>
        <taxon>Kitasatosporales</taxon>
        <taxon>Streptomycetaceae</taxon>
        <taxon>Streptomyces</taxon>
    </lineage>
</organism>
<dbReference type="EMBL" id="LOHS01000119">
    <property type="protein sequence ID" value="OAH10821.1"/>
    <property type="molecule type" value="Genomic_DNA"/>
</dbReference>
<name>A0A177HIM9_9ACTN</name>
<reference evidence="2 3" key="1">
    <citation type="submission" date="2015-12" db="EMBL/GenBank/DDBJ databases">
        <title>Genome sequence of Streptomyces sp. G25.</title>
        <authorList>
            <person name="Poehlein A."/>
            <person name="Roettig A."/>
            <person name="Hiessl S."/>
            <person name="Hauschild P."/>
            <person name="Schauer J."/>
            <person name="Madkour M.H."/>
            <person name="Al-Ansari A.M."/>
            <person name="Almakishah N.H."/>
            <person name="Steinbuechel A."/>
            <person name="Daniel R."/>
        </authorList>
    </citation>
    <scope>NUCLEOTIDE SEQUENCE [LARGE SCALE GENOMIC DNA]</scope>
    <source>
        <strain evidence="3">G25(2015)</strain>
    </source>
</reference>
<keyword evidence="1" id="KW-1133">Transmembrane helix</keyword>
<protein>
    <submittedName>
        <fullName evidence="2">Uncharacterized protein</fullName>
    </submittedName>
</protein>
<evidence type="ECO:0000313" key="2">
    <source>
        <dbReference type="EMBL" id="OAH10821.1"/>
    </source>
</evidence>
<gene>
    <name evidence="2" type="ORF">STSP_58590</name>
</gene>
<accession>A0A177HIM9</accession>